<dbReference type="KEGG" id="fhl:OE105_05910"/>
<keyword evidence="1" id="KW-0472">Membrane</keyword>
<name>A0A9E8RYB3_9BACI</name>
<evidence type="ECO:0000313" key="3">
    <source>
        <dbReference type="EMBL" id="WAA13635.1"/>
    </source>
</evidence>
<feature type="transmembrane region" description="Helical" evidence="1">
    <location>
        <begin position="387"/>
        <end position="407"/>
    </location>
</feature>
<dbReference type="InterPro" id="IPR029062">
    <property type="entry name" value="Class_I_gatase-like"/>
</dbReference>
<evidence type="ECO:0000313" key="4">
    <source>
        <dbReference type="Proteomes" id="UP001164726"/>
    </source>
</evidence>
<gene>
    <name evidence="3" type="ORF">OE105_05910</name>
</gene>
<keyword evidence="1" id="KW-0812">Transmembrane</keyword>
<dbReference type="SUPFAM" id="SSF52317">
    <property type="entry name" value="Class I glutamine amidotransferase-like"/>
    <property type="match status" value="1"/>
</dbReference>
<protein>
    <submittedName>
        <fullName evidence="3">Uncharacterized protein</fullName>
    </submittedName>
</protein>
<dbReference type="Proteomes" id="UP001164726">
    <property type="component" value="Chromosome"/>
</dbReference>
<proteinExistence type="predicted"/>
<dbReference type="RefSeq" id="WP_275421821.1">
    <property type="nucleotide sequence ID" value="NZ_CP106877.1"/>
</dbReference>
<sequence length="788" mass="90065">MKRFTAFIVPLIIFLCFSTNVKADDATLSVSYELGANGFIQSSEGFPIWFTVKNEGDHPFDGQLIVYFQIETSSRAAKVLPVYVGPGESKRYYTSLPRVKDQIFRASTGRDDIELYEGDWADGTKVSFTGDKKLTVNIIDYNRLFVGVLSENSERLKNWWGITSDQFHWSTLSRENLPRDSVGLEMFDVLIVDEYPLSTLERDQIEALDEWINRGGVLLIGATSNAKQAYGTIYEQLPMKLETEEMVTDVKLKKGNVDVHLDDLVIFTGPVEDGKIIRSHNDHPLILEKTSGSGKIIQTSFSLGDHPDVSTVASAEYFMELLKTAITSSLNTKNRLNNIYWELGELNELFGKASLSPFHLLVILLLYTLVLVPGLYFFLKRIDKREYAWWIIPTISLVISISLFLYGGKDRMKQPLQNELGFFISEGEQLNGYYLVSFQSNKSGEYELKTNKTEFRPMPIGHSSYFRNFQSIVAYITENQGEMNLTYSDVPYWSINSLIGKANKSLDHSFVYDLSINNNRLKGKITNLYPFDFEEVFIWSGVYTYPLGSVKQGEEKSVDIVLQSPWLTKPASDSYVYMNEDNLTDTLKKRLMYNVTGLVPYSKNQSVIAGFTEDAVIDVEMAKKNEKKNSLSIVIQPFSLNRQAFESFTITERDITFDIFKESGISNTEGKLERWMEMPYWRREVILEEGIFQLIFYLPENLKDITPVIDELTIEVQMMESDQYSILNVKNDTFLPLNEFGNIIKFTDDANEYISDDGTITLQLEKTSNMNPNTYMPQLTVKGRVAND</sequence>
<reference evidence="3" key="1">
    <citation type="submission" date="2022-09" db="EMBL/GenBank/DDBJ databases">
        <title>Complete Genomes of Fervidibacillus albus and Fervidibacillus halotolerans isolated from tidal flat sediments.</title>
        <authorList>
            <person name="Kwon K.K."/>
            <person name="Yang S.-H."/>
            <person name="Park M.J."/>
            <person name="Oh H.-M."/>
        </authorList>
    </citation>
    <scope>NUCLEOTIDE SEQUENCE</scope>
    <source>
        <strain evidence="3">MEBiC13594</strain>
    </source>
</reference>
<dbReference type="Gene3D" id="3.40.50.880">
    <property type="match status" value="1"/>
</dbReference>
<organism evidence="3 4">
    <name type="scientific">Fervidibacillus halotolerans</name>
    <dbReference type="NCBI Taxonomy" id="2980027"/>
    <lineage>
        <taxon>Bacteria</taxon>
        <taxon>Bacillati</taxon>
        <taxon>Bacillota</taxon>
        <taxon>Bacilli</taxon>
        <taxon>Bacillales</taxon>
        <taxon>Bacillaceae</taxon>
        <taxon>Fervidibacillus</taxon>
    </lineage>
</organism>
<keyword evidence="1" id="KW-1133">Transmembrane helix</keyword>
<evidence type="ECO:0000256" key="1">
    <source>
        <dbReference type="SAM" id="Phobius"/>
    </source>
</evidence>
<feature type="chain" id="PRO_5038408316" evidence="2">
    <location>
        <begin position="24"/>
        <end position="788"/>
    </location>
</feature>
<accession>A0A9E8RYB3</accession>
<dbReference type="EMBL" id="CP106877">
    <property type="protein sequence ID" value="WAA13635.1"/>
    <property type="molecule type" value="Genomic_DNA"/>
</dbReference>
<dbReference type="AlphaFoldDB" id="A0A9E8RYB3"/>
<dbReference type="CDD" id="cd03143">
    <property type="entry name" value="A4_beta-galactosidase_middle_domain"/>
    <property type="match status" value="1"/>
</dbReference>
<feature type="transmembrane region" description="Helical" evidence="1">
    <location>
        <begin position="358"/>
        <end position="378"/>
    </location>
</feature>
<keyword evidence="2" id="KW-0732">Signal</keyword>
<evidence type="ECO:0000256" key="2">
    <source>
        <dbReference type="SAM" id="SignalP"/>
    </source>
</evidence>
<feature type="signal peptide" evidence="2">
    <location>
        <begin position="1"/>
        <end position="23"/>
    </location>
</feature>
<keyword evidence="4" id="KW-1185">Reference proteome</keyword>